<proteinExistence type="predicted"/>
<evidence type="ECO:0000313" key="2">
    <source>
        <dbReference type="Proteomes" id="UP001164705"/>
    </source>
</evidence>
<gene>
    <name evidence="1" type="ORF">N7U66_12375</name>
</gene>
<sequence>MGNLNVIKLNKKRDKANYIYHLSKDIEALDRMINEDLIEKAPIRIGAEQEFCIVDNAFLPNNNAIAILKDIDDTHFTTEIGNYNLEINLDPIELETNCFSKMHTQLITLMEKAKISAKKHHSKIVLTGILPTLSLKHISINNMAPIQRYYVLNDAVKESRKQDFNIHIKGVDELNLLHDSVMLEGCNTSFQSHLQMNPETFVEDYNWAQAIYGPILSVCTNSPLLFGKELWSETRIALFTQSVDTASKFIFT</sequence>
<organism evidence="1 2">
    <name type="scientific">Lacinutrix neustonica</name>
    <dbReference type="NCBI Taxonomy" id="2980107"/>
    <lineage>
        <taxon>Bacteria</taxon>
        <taxon>Pseudomonadati</taxon>
        <taxon>Bacteroidota</taxon>
        <taxon>Flavobacteriia</taxon>
        <taxon>Flavobacteriales</taxon>
        <taxon>Flavobacteriaceae</taxon>
        <taxon>Lacinutrix</taxon>
    </lineage>
</organism>
<dbReference type="Gene3D" id="3.30.590.20">
    <property type="match status" value="1"/>
</dbReference>
<dbReference type="Proteomes" id="UP001164705">
    <property type="component" value="Chromosome"/>
</dbReference>
<accession>A0A9E8MU42</accession>
<dbReference type="RefSeq" id="WP_267675532.1">
    <property type="nucleotide sequence ID" value="NZ_CP113088.1"/>
</dbReference>
<keyword evidence="2" id="KW-1185">Reference proteome</keyword>
<dbReference type="EMBL" id="CP113088">
    <property type="protein sequence ID" value="WAC00985.1"/>
    <property type="molecule type" value="Genomic_DNA"/>
</dbReference>
<dbReference type="SUPFAM" id="SSF55931">
    <property type="entry name" value="Glutamine synthetase/guanido kinase"/>
    <property type="match status" value="1"/>
</dbReference>
<dbReference type="PANTHER" id="PTHR36510">
    <property type="entry name" value="GLUTAMATE--CYSTEINE LIGASE 2-RELATED"/>
    <property type="match status" value="1"/>
</dbReference>
<dbReference type="InterPro" id="IPR014746">
    <property type="entry name" value="Gln_synth/guanido_kin_cat_dom"/>
</dbReference>
<dbReference type="InterPro" id="IPR050141">
    <property type="entry name" value="GCL_type2/YbdK_subfam"/>
</dbReference>
<name>A0A9E8MU42_9FLAO</name>
<dbReference type="KEGG" id="lnu:N7U66_12375"/>
<dbReference type="GO" id="GO:0016879">
    <property type="term" value="F:ligase activity, forming carbon-nitrogen bonds"/>
    <property type="evidence" value="ECO:0007669"/>
    <property type="project" value="TreeGrafter"/>
</dbReference>
<evidence type="ECO:0000313" key="1">
    <source>
        <dbReference type="EMBL" id="WAC00985.1"/>
    </source>
</evidence>
<reference evidence="1" key="1">
    <citation type="submission" date="2022-11" db="EMBL/GenBank/DDBJ databases">
        <title>Lacinutrix neustonica HL-RS19T sp. nov., isolated from the surface microlayer sample of brackish Lake Shihwa.</title>
        <authorList>
            <person name="Choi J.Y."/>
            <person name="Hwang C.Y."/>
        </authorList>
    </citation>
    <scope>NUCLEOTIDE SEQUENCE</scope>
    <source>
        <strain evidence="1">HL-RS19</strain>
    </source>
</reference>
<protein>
    <submittedName>
        <fullName evidence="1">Uncharacterized protein</fullName>
    </submittedName>
</protein>
<dbReference type="InterPro" id="IPR006336">
    <property type="entry name" value="GCS2"/>
</dbReference>
<dbReference type="AlphaFoldDB" id="A0A9E8MU42"/>
<dbReference type="Pfam" id="PF04107">
    <property type="entry name" value="GCS2"/>
    <property type="match status" value="1"/>
</dbReference>
<dbReference type="PANTHER" id="PTHR36510:SF3">
    <property type="entry name" value="CONSERVED PROTEIN"/>
    <property type="match status" value="1"/>
</dbReference>